<dbReference type="InterPro" id="IPR013148">
    <property type="entry name" value="Glyco_hydro_32_N"/>
</dbReference>
<dbReference type="EC" id="3.2.1.26" evidence="2"/>
<keyword evidence="9" id="KW-1185">Reference proteome</keyword>
<reference evidence="8 9" key="1">
    <citation type="submission" date="2018-08" db="EMBL/GenBank/DDBJ databases">
        <title>A genome reference for cultivated species of the human gut microbiota.</title>
        <authorList>
            <person name="Zou Y."/>
            <person name="Xue W."/>
            <person name="Luo G."/>
        </authorList>
    </citation>
    <scope>NUCLEOTIDE SEQUENCE [LARGE SCALE GENOMIC DNA]</scope>
    <source>
        <strain evidence="8 9">TF10-3AC</strain>
    </source>
</reference>
<evidence type="ECO:0000256" key="5">
    <source>
        <dbReference type="SAM" id="SignalP"/>
    </source>
</evidence>
<dbReference type="InterPro" id="IPR023296">
    <property type="entry name" value="Glyco_hydro_beta-prop_sf"/>
</dbReference>
<dbReference type="PANTHER" id="PTHR43101">
    <property type="entry name" value="BETA-FRUCTOSIDASE"/>
    <property type="match status" value="1"/>
</dbReference>
<feature type="chain" id="PRO_5017745893" description="beta-fructofuranosidase" evidence="5">
    <location>
        <begin position="22"/>
        <end position="526"/>
    </location>
</feature>
<comment type="caution">
    <text evidence="8">The sequence shown here is derived from an EMBL/GenBank/DDBJ whole genome shotgun (WGS) entry which is preliminary data.</text>
</comment>
<feature type="signal peptide" evidence="5">
    <location>
        <begin position="1"/>
        <end position="21"/>
    </location>
</feature>
<evidence type="ECO:0000256" key="1">
    <source>
        <dbReference type="ARBA" id="ARBA00009902"/>
    </source>
</evidence>
<dbReference type="Gene3D" id="2.115.10.20">
    <property type="entry name" value="Glycosyl hydrolase domain, family 43"/>
    <property type="match status" value="1"/>
</dbReference>
<dbReference type="Pfam" id="PF16346">
    <property type="entry name" value="GH32_BT1760-like_C"/>
    <property type="match status" value="1"/>
</dbReference>
<dbReference type="PANTHER" id="PTHR43101:SF1">
    <property type="entry name" value="BETA-FRUCTOSIDASE"/>
    <property type="match status" value="1"/>
</dbReference>
<proteinExistence type="inferred from homology"/>
<keyword evidence="3" id="KW-0378">Hydrolase</keyword>
<dbReference type="InterPro" id="IPR001362">
    <property type="entry name" value="Glyco_hydro_32"/>
</dbReference>
<feature type="domain" description="BT1760-like C-terminal" evidence="7">
    <location>
        <begin position="347"/>
        <end position="522"/>
    </location>
</feature>
<feature type="domain" description="Glycosyl hydrolase family 32 N-terminal" evidence="6">
    <location>
        <begin position="76"/>
        <end position="346"/>
    </location>
</feature>
<dbReference type="GO" id="GO:0004564">
    <property type="term" value="F:beta-fructofuranosidase activity"/>
    <property type="evidence" value="ECO:0007669"/>
    <property type="project" value="UniProtKB-EC"/>
</dbReference>
<dbReference type="GO" id="GO:0005975">
    <property type="term" value="P:carbohydrate metabolic process"/>
    <property type="evidence" value="ECO:0007669"/>
    <property type="project" value="InterPro"/>
</dbReference>
<accession>A0A3E4MT08</accession>
<name>A0A3E4MT08_9BACT</name>
<evidence type="ECO:0000259" key="7">
    <source>
        <dbReference type="Pfam" id="PF16346"/>
    </source>
</evidence>
<dbReference type="EMBL" id="QSQT01000027">
    <property type="protein sequence ID" value="RGK52891.1"/>
    <property type="molecule type" value="Genomic_DNA"/>
</dbReference>
<dbReference type="InterPro" id="IPR051214">
    <property type="entry name" value="GH32_Enzymes"/>
</dbReference>
<evidence type="ECO:0000313" key="9">
    <source>
        <dbReference type="Proteomes" id="UP000260862"/>
    </source>
</evidence>
<protein>
    <recommendedName>
        <fullName evidence="2">beta-fructofuranosidase</fullName>
        <ecNumber evidence="2">3.2.1.26</ecNumber>
    </recommendedName>
</protein>
<comment type="similarity">
    <text evidence="1">Belongs to the glycosyl hydrolase 32 family.</text>
</comment>
<dbReference type="RefSeq" id="WP_117673684.1">
    <property type="nucleotide sequence ID" value="NZ_CABOGR010000027.1"/>
</dbReference>
<dbReference type="Proteomes" id="UP000260862">
    <property type="component" value="Unassembled WGS sequence"/>
</dbReference>
<gene>
    <name evidence="8" type="ORF">DXD04_12995</name>
</gene>
<dbReference type="SUPFAM" id="SSF75005">
    <property type="entry name" value="Arabinanase/levansucrase/invertase"/>
    <property type="match status" value="1"/>
</dbReference>
<evidence type="ECO:0000256" key="2">
    <source>
        <dbReference type="ARBA" id="ARBA00012758"/>
    </source>
</evidence>
<dbReference type="Gene3D" id="2.60.120.560">
    <property type="entry name" value="Exo-inulinase, domain 1"/>
    <property type="match status" value="1"/>
</dbReference>
<evidence type="ECO:0000259" key="6">
    <source>
        <dbReference type="Pfam" id="PF00251"/>
    </source>
</evidence>
<keyword evidence="4" id="KW-0326">Glycosidase</keyword>
<keyword evidence="5" id="KW-0732">Signal</keyword>
<evidence type="ECO:0000256" key="4">
    <source>
        <dbReference type="ARBA" id="ARBA00023295"/>
    </source>
</evidence>
<dbReference type="AlphaFoldDB" id="A0A3E4MT08"/>
<dbReference type="SMART" id="SM00640">
    <property type="entry name" value="Glyco_32"/>
    <property type="match status" value="1"/>
</dbReference>
<dbReference type="InterPro" id="IPR032507">
    <property type="entry name" value="BT1760-like_C"/>
</dbReference>
<dbReference type="Pfam" id="PF00251">
    <property type="entry name" value="Glyco_hydro_32N"/>
    <property type="match status" value="1"/>
</dbReference>
<evidence type="ECO:0000313" key="8">
    <source>
        <dbReference type="EMBL" id="RGK52891.1"/>
    </source>
</evidence>
<organism evidence="8 9">
    <name type="scientific">Phocaeicola plebeius</name>
    <dbReference type="NCBI Taxonomy" id="310297"/>
    <lineage>
        <taxon>Bacteria</taxon>
        <taxon>Pseudomonadati</taxon>
        <taxon>Bacteroidota</taxon>
        <taxon>Bacteroidia</taxon>
        <taxon>Bacteroidales</taxon>
        <taxon>Bacteroidaceae</taxon>
        <taxon>Phocaeicola</taxon>
    </lineage>
</organism>
<dbReference type="CDD" id="cd08995">
    <property type="entry name" value="GH32_EcAec43-like"/>
    <property type="match status" value="1"/>
</dbReference>
<sequence>MKTMIYSLALTALLLPLGSCSDDDSPVLTQKDWDGTATYFASTDEMTFATYYKPYVGYVGDPMPFYDPVAQDFKVLYLQDFRPNPETYHPIWGVSTKDAASYTSMGEVIPTGTAAEPDAAIGTGSTIYNESEKMYYTFYTGHTASQEVVMVATSSDFKQWTKDRSFYLQGADYGYSVRDFRDPFVFKGDDGQFHMLVSTMQGTKGVLVEFVSPNLKSWEHKGVFMTMMWDRFYECPDVFKMGDWWYLVYSEKHAAIRKVQYFKGRTLDELKATTANDAGIWPDNHEGFLDSRGFYAGKTASDGTNRYIWGWCPTRSGNDNTEVGASPNEPEWAGNLVAHKIIQHEDGTLTLGAVEGIDKKYVSEQEVKIMAQSESGVTANNGVYTMTGDSYLLFNRLQVHNKISFTVKTSSATDKFGFSLVRGTDSKKYYSVIVNPESDVKRKLNFEEEGEEGKGFIDGIDGYIFDTPADNIYHITVYTDNSICVVYINDNVAYTNRIYGMQKNCWSVNNYGGSIEVSDIKVSVQE</sequence>
<evidence type="ECO:0000256" key="3">
    <source>
        <dbReference type="ARBA" id="ARBA00022801"/>
    </source>
</evidence>